<dbReference type="RefSeq" id="WP_192742358.1">
    <property type="nucleotide sequence ID" value="NZ_JADBEJ010000001.1"/>
</dbReference>
<dbReference type="InterPro" id="IPR036052">
    <property type="entry name" value="TrpB-like_PALP_sf"/>
</dbReference>
<proteinExistence type="inferred from homology"/>
<evidence type="ECO:0000256" key="1">
    <source>
        <dbReference type="ARBA" id="ARBA00001933"/>
    </source>
</evidence>
<keyword evidence="7" id="KW-0378">Hydrolase</keyword>
<dbReference type="EMBL" id="JADBEJ010000001">
    <property type="protein sequence ID" value="MBE1574803.1"/>
    <property type="molecule type" value="Genomic_DNA"/>
</dbReference>
<evidence type="ECO:0000256" key="3">
    <source>
        <dbReference type="ARBA" id="ARBA00022898"/>
    </source>
</evidence>
<comment type="cofactor">
    <cofactor evidence="1">
        <name>pyridoxal 5'-phosphate</name>
        <dbReference type="ChEBI" id="CHEBI:597326"/>
    </cofactor>
</comment>
<dbReference type="Proteomes" id="UP000656548">
    <property type="component" value="Unassembled WGS sequence"/>
</dbReference>
<gene>
    <name evidence="5" type="ORF">H4W30_001832</name>
    <name evidence="6" type="ORF">H4W30_001853</name>
    <name evidence="7" type="ORF">H4W30_008820</name>
</gene>
<sequence>MTGLNLRLPSPLIEVHDGRLDAKGVRLHLKRDDLIHAEFPGNKWRKLKYNLDRATKDGHSKLLTFGGAYSNHVRAVAAAGKHFGFSTVGVIRGEEHNPLNSSLEYAVDCGMALTYMDRETYRHKDESDVIGRLNAEFGRFYLIPEGGSNALALPGCAELIEEIAVDFDVICCACGTGGTLAGIASALRRDQQAIGFAVLKGAGFLVDNVRELQEQAFGYSSDGWSIELGYHFGGYAKVDQTLGLFIADFESRLGLKLDWVYEAKMMYGLMDLIDRNHFKAGASIVALIS</sequence>
<dbReference type="SUPFAM" id="SSF53686">
    <property type="entry name" value="Tryptophan synthase beta subunit-like PLP-dependent enzymes"/>
    <property type="match status" value="1"/>
</dbReference>
<organism evidence="7 8">
    <name type="scientific">Amycolatopsis roodepoortensis</name>
    <dbReference type="NCBI Taxonomy" id="700274"/>
    <lineage>
        <taxon>Bacteria</taxon>
        <taxon>Bacillati</taxon>
        <taxon>Actinomycetota</taxon>
        <taxon>Actinomycetes</taxon>
        <taxon>Pseudonocardiales</taxon>
        <taxon>Pseudonocardiaceae</taxon>
        <taxon>Amycolatopsis</taxon>
    </lineage>
</organism>
<evidence type="ECO:0000313" key="8">
    <source>
        <dbReference type="Proteomes" id="UP000656548"/>
    </source>
</evidence>
<keyword evidence="8" id="KW-1185">Reference proteome</keyword>
<evidence type="ECO:0000313" key="7">
    <source>
        <dbReference type="EMBL" id="MBE1581739.1"/>
    </source>
</evidence>
<protein>
    <submittedName>
        <fullName evidence="7">1-aminocyclopropane-1-carboxylate deaminase</fullName>
        <ecNumber evidence="7">3.5.99.7</ecNumber>
    </submittedName>
</protein>
<reference evidence="7 8" key="1">
    <citation type="submission" date="2020-10" db="EMBL/GenBank/DDBJ databases">
        <title>Sequencing the genomes of 1000 actinobacteria strains.</title>
        <authorList>
            <person name="Klenk H.-P."/>
        </authorList>
    </citation>
    <scope>NUCLEOTIDE SEQUENCE [LARGE SCALE GENOMIC DNA]</scope>
    <source>
        <strain evidence="7 8">DSM 46661</strain>
    </source>
</reference>
<dbReference type="EMBL" id="JADBEJ010000002">
    <property type="protein sequence ID" value="MBE1574809.1"/>
    <property type="molecule type" value="Genomic_DNA"/>
</dbReference>
<dbReference type="Gene3D" id="3.40.50.1100">
    <property type="match status" value="2"/>
</dbReference>
<dbReference type="PIRSF" id="PIRSF006278">
    <property type="entry name" value="ACCD_DCysDesulf"/>
    <property type="match status" value="1"/>
</dbReference>
<evidence type="ECO:0000256" key="2">
    <source>
        <dbReference type="ARBA" id="ARBA00008639"/>
    </source>
</evidence>
<name>A0ABR9LM48_9PSEU</name>
<accession>A0ABR9LM48</accession>
<dbReference type="EC" id="3.5.99.7" evidence="7"/>
<dbReference type="InterPro" id="IPR027278">
    <property type="entry name" value="ACCD_DCysDesulf"/>
</dbReference>
<feature type="domain" description="Tryptophan synthase beta chain-like PALP" evidence="4">
    <location>
        <begin position="9"/>
        <end position="196"/>
    </location>
</feature>
<dbReference type="Pfam" id="PF00291">
    <property type="entry name" value="PALP"/>
    <property type="match status" value="1"/>
</dbReference>
<dbReference type="InterPro" id="IPR001926">
    <property type="entry name" value="TrpB-like_PALP"/>
</dbReference>
<dbReference type="PANTHER" id="PTHR43780:SF2">
    <property type="entry name" value="1-AMINOCYCLOPROPANE-1-CARBOXYLATE DEAMINASE-RELATED"/>
    <property type="match status" value="1"/>
</dbReference>
<comment type="caution">
    <text evidence="7">The sequence shown here is derived from an EMBL/GenBank/DDBJ whole genome shotgun (WGS) entry which is preliminary data.</text>
</comment>
<dbReference type="GO" id="GO:0008660">
    <property type="term" value="F:1-aminocyclopropane-1-carboxylate deaminase activity"/>
    <property type="evidence" value="ECO:0007669"/>
    <property type="project" value="UniProtKB-EC"/>
</dbReference>
<keyword evidence="3" id="KW-0663">Pyridoxal phosphate</keyword>
<dbReference type="PANTHER" id="PTHR43780">
    <property type="entry name" value="1-AMINOCYCLOPROPANE-1-CARBOXYLATE DEAMINASE-RELATED"/>
    <property type="match status" value="1"/>
</dbReference>
<dbReference type="EMBL" id="JADBEJ010000008">
    <property type="protein sequence ID" value="MBE1581739.1"/>
    <property type="molecule type" value="Genomic_DNA"/>
</dbReference>
<evidence type="ECO:0000313" key="6">
    <source>
        <dbReference type="EMBL" id="MBE1574809.1"/>
    </source>
</evidence>
<evidence type="ECO:0000259" key="4">
    <source>
        <dbReference type="Pfam" id="PF00291"/>
    </source>
</evidence>
<evidence type="ECO:0000313" key="5">
    <source>
        <dbReference type="EMBL" id="MBE1574803.1"/>
    </source>
</evidence>
<comment type="similarity">
    <text evidence="2">Belongs to the ACC deaminase/D-cysteine desulfhydrase family.</text>
</comment>